<protein>
    <submittedName>
        <fullName evidence="1">Uncharacterized protein</fullName>
    </submittedName>
</protein>
<reference evidence="1 2" key="1">
    <citation type="submission" date="2017-08" db="EMBL/GenBank/DDBJ databases">
        <title>Mesorhizobium wenxinae sp. nov., a novel rhizobial species isolated from root nodules of chickpea (Cicer arietinum L.).</title>
        <authorList>
            <person name="Zhang J."/>
        </authorList>
    </citation>
    <scope>NUCLEOTIDE SEQUENCE [LARGE SCALE GENOMIC DNA]</scope>
    <source>
        <strain evidence="1 2">SDW018</strain>
    </source>
</reference>
<evidence type="ECO:0000313" key="2">
    <source>
        <dbReference type="Proteomes" id="UP000216442"/>
    </source>
</evidence>
<sequence length="59" mass="6749">MMRAGKSLLHWTVQRGIQPRMKPATRTVRIIDSGTARRQHASKVLICQEFIGRFSILIS</sequence>
<name>A0A271LP57_9HYPH</name>
<evidence type="ECO:0000313" key="1">
    <source>
        <dbReference type="EMBL" id="PAQ09110.1"/>
    </source>
</evidence>
<gene>
    <name evidence="1" type="ORF">CIT26_14515</name>
</gene>
<accession>A0A271LP57</accession>
<comment type="caution">
    <text evidence="1">The sequence shown here is derived from an EMBL/GenBank/DDBJ whole genome shotgun (WGS) entry which is preliminary data.</text>
</comment>
<dbReference type="AlphaFoldDB" id="A0A271LP57"/>
<keyword evidence="2" id="KW-1185">Reference proteome</keyword>
<dbReference type="Proteomes" id="UP000216442">
    <property type="component" value="Unassembled WGS sequence"/>
</dbReference>
<proteinExistence type="predicted"/>
<dbReference type="EMBL" id="NPKJ01000043">
    <property type="protein sequence ID" value="PAQ09110.1"/>
    <property type="molecule type" value="Genomic_DNA"/>
</dbReference>
<organism evidence="1 2">
    <name type="scientific">Mesorhizobium temperatum</name>
    <dbReference type="NCBI Taxonomy" id="241416"/>
    <lineage>
        <taxon>Bacteria</taxon>
        <taxon>Pseudomonadati</taxon>
        <taxon>Pseudomonadota</taxon>
        <taxon>Alphaproteobacteria</taxon>
        <taxon>Hyphomicrobiales</taxon>
        <taxon>Phyllobacteriaceae</taxon>
        <taxon>Mesorhizobium</taxon>
    </lineage>
</organism>